<dbReference type="RefSeq" id="WP_133193507.1">
    <property type="nucleotide sequence ID" value="NZ_JBHUCW010000001.1"/>
</dbReference>
<evidence type="ECO:0000313" key="3">
    <source>
        <dbReference type="Proteomes" id="UP000295722"/>
    </source>
</evidence>
<feature type="compositionally biased region" description="Low complexity" evidence="1">
    <location>
        <begin position="27"/>
        <end position="38"/>
    </location>
</feature>
<name>A0A4R5MGM9_9BURK</name>
<sequence>MENHSHYSANSMGGSAGLSPGPTSDKAVGPASVPGAGGVVPMMAQNESGDESATTRSAISAGTISITDPTHQKQDVATLSRDTTDTNGTVANTPDVNNILNQQADTMQAAQAAGQVVAQGIGAYADKKRDDALDAAKTAFRNGDLDGASAALADFDSWSEGGGARAALHIAGGGLIGGLGGGALGAFGGAAGAGLSSTLTPQTKEAGDAVAGGTGSSLIGNISGNILSGLAGGLIGGSAGAAMASNVNLYNQNNDKNETEAQKGARELRKQLDKERAMLGQGGAKVPSGAQAATVPSSALAAGAAAGGKSTFWSSTKDKTPVENAYSHSTKHGDEFPAYQNSVQYVQGAQDFVNNPPPGTLIKTRPNGDTLYYDPATNTFASKTIGGAPKTMFKPSAGMDYWNRQ</sequence>
<dbReference type="OrthoDB" id="9113033at2"/>
<dbReference type="AlphaFoldDB" id="A0A4R5MGM9"/>
<feature type="compositionally biased region" description="Polar residues" evidence="1">
    <location>
        <begin position="1"/>
        <end position="13"/>
    </location>
</feature>
<feature type="region of interest" description="Disordered" evidence="1">
    <location>
        <begin position="71"/>
        <end position="92"/>
    </location>
</feature>
<evidence type="ECO:0000313" key="2">
    <source>
        <dbReference type="EMBL" id="TDG26463.1"/>
    </source>
</evidence>
<feature type="region of interest" description="Disordered" evidence="1">
    <location>
        <begin position="1"/>
        <end position="38"/>
    </location>
</feature>
<dbReference type="EMBL" id="SMRP01000001">
    <property type="protein sequence ID" value="TDG26463.1"/>
    <property type="molecule type" value="Genomic_DNA"/>
</dbReference>
<comment type="caution">
    <text evidence="2">The sequence shown here is derived from an EMBL/GenBank/DDBJ whole genome shotgun (WGS) entry which is preliminary data.</text>
</comment>
<keyword evidence="3" id="KW-1185">Reference proteome</keyword>
<dbReference type="Proteomes" id="UP000295722">
    <property type="component" value="Unassembled WGS sequence"/>
</dbReference>
<proteinExistence type="predicted"/>
<evidence type="ECO:0000256" key="1">
    <source>
        <dbReference type="SAM" id="MobiDB-lite"/>
    </source>
</evidence>
<reference evidence="2 3" key="1">
    <citation type="submission" date="2019-03" db="EMBL/GenBank/DDBJ databases">
        <title>Paraburkholderia sp. 4M-K11, isolated from subtropical forest soil.</title>
        <authorList>
            <person name="Gao Z.-H."/>
            <person name="Qiu L.-H."/>
        </authorList>
    </citation>
    <scope>NUCLEOTIDE SEQUENCE [LARGE SCALE GENOMIC DNA]</scope>
    <source>
        <strain evidence="2 3">4M-K11</strain>
    </source>
</reference>
<accession>A0A4R5MGM9</accession>
<protein>
    <submittedName>
        <fullName evidence="2">Uncharacterized protein</fullName>
    </submittedName>
</protein>
<gene>
    <name evidence="2" type="ORF">EYW47_03720</name>
</gene>
<organism evidence="2 3">
    <name type="scientific">Paraburkholderia silviterrae</name>
    <dbReference type="NCBI Taxonomy" id="2528715"/>
    <lineage>
        <taxon>Bacteria</taxon>
        <taxon>Pseudomonadati</taxon>
        <taxon>Pseudomonadota</taxon>
        <taxon>Betaproteobacteria</taxon>
        <taxon>Burkholderiales</taxon>
        <taxon>Burkholderiaceae</taxon>
        <taxon>Paraburkholderia</taxon>
    </lineage>
</organism>